<dbReference type="Proteomes" id="UP000693996">
    <property type="component" value="Chromosome"/>
</dbReference>
<dbReference type="InterPro" id="IPR039565">
    <property type="entry name" value="BamD-like"/>
</dbReference>
<evidence type="ECO:0000259" key="5">
    <source>
        <dbReference type="Pfam" id="PF13525"/>
    </source>
</evidence>
<evidence type="ECO:0000256" key="3">
    <source>
        <dbReference type="ARBA" id="ARBA00023237"/>
    </source>
</evidence>
<comment type="subunit">
    <text evidence="4">Part of the Bam complex.</text>
</comment>
<dbReference type="EMBL" id="OU343031">
    <property type="protein sequence ID" value="CAG7602682.1"/>
    <property type="molecule type" value="Genomic_DNA"/>
</dbReference>
<dbReference type="GO" id="GO:0051205">
    <property type="term" value="P:protein insertion into membrane"/>
    <property type="evidence" value="ECO:0007669"/>
    <property type="project" value="UniProtKB-UniRule"/>
</dbReference>
<keyword evidence="7" id="KW-1185">Reference proteome</keyword>
<keyword evidence="3 4" id="KW-0998">Cell outer membrane</keyword>
<dbReference type="Pfam" id="PF13525">
    <property type="entry name" value="YfiO"/>
    <property type="match status" value="1"/>
</dbReference>
<dbReference type="GO" id="GO:0043165">
    <property type="term" value="P:Gram-negative-bacterium-type cell outer membrane assembly"/>
    <property type="evidence" value="ECO:0007669"/>
    <property type="project" value="UniProtKB-UniRule"/>
</dbReference>
<evidence type="ECO:0000313" key="7">
    <source>
        <dbReference type="Proteomes" id="UP000693996"/>
    </source>
</evidence>
<dbReference type="AlphaFoldDB" id="A0A916JUF6"/>
<dbReference type="InterPro" id="IPR017689">
    <property type="entry name" value="BamD"/>
</dbReference>
<evidence type="ECO:0000256" key="2">
    <source>
        <dbReference type="ARBA" id="ARBA00023136"/>
    </source>
</evidence>
<gene>
    <name evidence="4 6" type="primary">bamD</name>
    <name evidence="6" type="ORF">MYVALT_F_03650</name>
</gene>
<dbReference type="NCBIfam" id="TIGR03302">
    <property type="entry name" value="OM_YfiO"/>
    <property type="match status" value="1"/>
</dbReference>
<dbReference type="GO" id="GO:0009279">
    <property type="term" value="C:cell outer membrane"/>
    <property type="evidence" value="ECO:0007669"/>
    <property type="project" value="UniProtKB-SubCell"/>
</dbReference>
<feature type="domain" description="Outer membrane lipoprotein BamD-like" evidence="5">
    <location>
        <begin position="37"/>
        <end position="240"/>
    </location>
</feature>
<evidence type="ECO:0000256" key="4">
    <source>
        <dbReference type="HAMAP-Rule" id="MF_00922"/>
    </source>
</evidence>
<proteinExistence type="inferred from homology"/>
<comment type="subcellular location">
    <subcellularLocation>
        <location evidence="4">Cell outer membrane</location>
    </subcellularLocation>
</comment>
<sequence length="260" mass="29738">MQVLNILRITTLTITAVILSGCHGLPKKIDEIATWTNQELYAEAQDAFTAGDWGRCSKHFKLLEARDPFGYFAQQAQIKIPYCQWKDGEKAAAKQAADHFIQLHPDHPDIAYIYYLKGLLGFNDDLSIFSHFIAPNIIERDPQVLHDSYDAFRIVVTKYPHSKYALDATQRMRYISNALAEHEVSTADYYYRRGAYIAAINRAQTALKEYKNSTATEDALHIMILSYRALQQKQLSDDTQRVLESTFPDSVYVLRHTNAP</sequence>
<evidence type="ECO:0000256" key="1">
    <source>
        <dbReference type="ARBA" id="ARBA00022729"/>
    </source>
</evidence>
<dbReference type="HAMAP" id="MF_00922">
    <property type="entry name" value="OM_assembly_BamD"/>
    <property type="match status" value="1"/>
</dbReference>
<dbReference type="KEGG" id="vtr:MYVALT_F_03650"/>
<keyword evidence="1 4" id="KW-0732">Signal</keyword>
<name>A0A916JUF6_9BURK</name>
<evidence type="ECO:0000313" key="6">
    <source>
        <dbReference type="EMBL" id="CAG7602682.1"/>
    </source>
</evidence>
<accession>A0A916JUF6</accession>
<dbReference type="CDD" id="cd15830">
    <property type="entry name" value="BamD"/>
    <property type="match status" value="1"/>
</dbReference>
<protein>
    <recommendedName>
        <fullName evidence="4">Outer membrane protein assembly factor BamD</fullName>
    </recommendedName>
</protein>
<keyword evidence="2 4" id="KW-0472">Membrane</keyword>
<organism evidence="6 7">
    <name type="scientific">Candidatus Vallotiella hemipterorum</name>
    <dbReference type="NCBI Taxonomy" id="1177213"/>
    <lineage>
        <taxon>Bacteria</taxon>
        <taxon>Pseudomonadati</taxon>
        <taxon>Pseudomonadota</taxon>
        <taxon>Betaproteobacteria</taxon>
        <taxon>Burkholderiales</taxon>
        <taxon>Burkholderiaceae</taxon>
        <taxon>Candidatus Vallotiella</taxon>
    </lineage>
</organism>
<dbReference type="RefSeq" id="WP_216797097.1">
    <property type="nucleotide sequence ID" value="NZ_OU343031.1"/>
</dbReference>
<reference evidence="6" key="1">
    <citation type="submission" date="2021-06" db="EMBL/GenBank/DDBJ databases">
        <authorList>
            <person name="Szabo G."/>
        </authorList>
    </citation>
    <scope>NUCLEOTIDE SEQUENCE</scope>
    <source>
        <strain evidence="6">MYVALT</strain>
    </source>
</reference>
<comment type="similarity">
    <text evidence="4">Belongs to the BamD family.</text>
</comment>
<comment type="function">
    <text evidence="4">Part of the outer membrane protein assembly complex, which is involved in assembly and insertion of beta-barrel proteins into the outer membrane.</text>
</comment>